<gene>
    <name evidence="1" type="ORF">KIL84_021557</name>
</gene>
<organism evidence="1 2">
    <name type="scientific">Mauremys mutica</name>
    <name type="common">yellowpond turtle</name>
    <dbReference type="NCBI Taxonomy" id="74926"/>
    <lineage>
        <taxon>Eukaryota</taxon>
        <taxon>Metazoa</taxon>
        <taxon>Chordata</taxon>
        <taxon>Craniata</taxon>
        <taxon>Vertebrata</taxon>
        <taxon>Euteleostomi</taxon>
        <taxon>Archelosauria</taxon>
        <taxon>Testudinata</taxon>
        <taxon>Testudines</taxon>
        <taxon>Cryptodira</taxon>
        <taxon>Durocryptodira</taxon>
        <taxon>Testudinoidea</taxon>
        <taxon>Geoemydidae</taxon>
        <taxon>Geoemydinae</taxon>
        <taxon>Mauremys</taxon>
    </lineage>
</organism>
<sequence length="110" mass="12402">MSKDLTRISLASQHLWVVGLVIPPHFTAGETEARSRDGKSVCNKTRVSQLPAQGLSHRASLQAARKISPLKQNKAAEDLGSITFILQSAQFPTQNKLLFFLNDQRYHYYY</sequence>
<keyword evidence="2" id="KW-1185">Reference proteome</keyword>
<name>A0A9D3X8W6_9SAUR</name>
<dbReference type="EMBL" id="JAHDVG010000478">
    <property type="protein sequence ID" value="KAH1175143.1"/>
    <property type="molecule type" value="Genomic_DNA"/>
</dbReference>
<protein>
    <submittedName>
        <fullName evidence="1">Uncharacterized protein</fullName>
    </submittedName>
</protein>
<dbReference type="Proteomes" id="UP000827986">
    <property type="component" value="Unassembled WGS sequence"/>
</dbReference>
<proteinExistence type="predicted"/>
<reference evidence="1" key="1">
    <citation type="submission" date="2021-09" db="EMBL/GenBank/DDBJ databases">
        <title>The genome of Mauremys mutica provides insights into the evolution of semi-aquatic lifestyle.</title>
        <authorList>
            <person name="Gong S."/>
            <person name="Gao Y."/>
        </authorList>
    </citation>
    <scope>NUCLEOTIDE SEQUENCE</scope>
    <source>
        <strain evidence="1">MM-2020</strain>
        <tissue evidence="1">Muscle</tissue>
    </source>
</reference>
<dbReference type="AlphaFoldDB" id="A0A9D3X8W6"/>
<evidence type="ECO:0000313" key="1">
    <source>
        <dbReference type="EMBL" id="KAH1175143.1"/>
    </source>
</evidence>
<accession>A0A9D3X8W6</accession>
<evidence type="ECO:0000313" key="2">
    <source>
        <dbReference type="Proteomes" id="UP000827986"/>
    </source>
</evidence>
<comment type="caution">
    <text evidence="1">The sequence shown here is derived from an EMBL/GenBank/DDBJ whole genome shotgun (WGS) entry which is preliminary data.</text>
</comment>